<keyword evidence="1" id="KW-0677">Repeat</keyword>
<dbReference type="InterPro" id="IPR019734">
    <property type="entry name" value="TPR_rpt"/>
</dbReference>
<keyword evidence="2 3" id="KW-0802">TPR repeat</keyword>
<feature type="repeat" description="TPR" evidence="3">
    <location>
        <begin position="58"/>
        <end position="91"/>
    </location>
</feature>
<dbReference type="OrthoDB" id="5378596at2"/>
<feature type="signal peptide" evidence="4">
    <location>
        <begin position="1"/>
        <end position="24"/>
    </location>
</feature>
<dbReference type="InterPro" id="IPR050498">
    <property type="entry name" value="Ycf3"/>
</dbReference>
<feature type="chain" id="PRO_5010840083" evidence="4">
    <location>
        <begin position="25"/>
        <end position="433"/>
    </location>
</feature>
<proteinExistence type="predicted"/>
<keyword evidence="4" id="KW-0732">Signal</keyword>
<name>Q08SI3_STIAD</name>
<evidence type="ECO:0000313" key="6">
    <source>
        <dbReference type="EMBL" id="EAU63431.1"/>
    </source>
</evidence>
<dbReference type="Pfam" id="PF14559">
    <property type="entry name" value="TPR_19"/>
    <property type="match status" value="1"/>
</dbReference>
<dbReference type="HOGENOM" id="CLU_035406_0_0_7"/>
<dbReference type="PANTHER" id="PTHR44858">
    <property type="entry name" value="TETRATRICOPEPTIDE REPEAT PROTEIN 6"/>
    <property type="match status" value="1"/>
</dbReference>
<evidence type="ECO:0000256" key="2">
    <source>
        <dbReference type="ARBA" id="ARBA00022803"/>
    </source>
</evidence>
<dbReference type="Pfam" id="PF13432">
    <property type="entry name" value="TPR_16"/>
    <property type="match status" value="3"/>
</dbReference>
<evidence type="ECO:0000313" key="8">
    <source>
        <dbReference type="Proteomes" id="UP000032702"/>
    </source>
</evidence>
<keyword evidence="7" id="KW-1185">Reference proteome</keyword>
<feature type="repeat" description="TPR" evidence="3">
    <location>
        <begin position="349"/>
        <end position="382"/>
    </location>
</feature>
<gene>
    <name evidence="5" type="ordered locus">STAUR_3349</name>
    <name evidence="6" type="ORF">STIAU_4714</name>
</gene>
<dbReference type="EMBL" id="CP002271">
    <property type="protein sequence ID" value="ADO71141.1"/>
    <property type="molecule type" value="Genomic_DNA"/>
</dbReference>
<dbReference type="Gene3D" id="1.25.40.10">
    <property type="entry name" value="Tetratricopeptide repeat domain"/>
    <property type="match status" value="3"/>
</dbReference>
<dbReference type="KEGG" id="sur:STAUR_3349"/>
<dbReference type="RefSeq" id="WP_002617717.1">
    <property type="nucleotide sequence ID" value="NC_014623.1"/>
</dbReference>
<evidence type="ECO:0000256" key="3">
    <source>
        <dbReference type="PROSITE-ProRule" id="PRU00339"/>
    </source>
</evidence>
<dbReference type="Proteomes" id="UP000032702">
    <property type="component" value="Unassembled WGS sequence"/>
</dbReference>
<evidence type="ECO:0000256" key="1">
    <source>
        <dbReference type="ARBA" id="ARBA00022737"/>
    </source>
</evidence>
<reference evidence="6 8" key="1">
    <citation type="submission" date="2006-04" db="EMBL/GenBank/DDBJ databases">
        <authorList>
            <person name="Nierman W.C."/>
        </authorList>
    </citation>
    <scope>NUCLEOTIDE SEQUENCE [LARGE SCALE GENOMIC DNA]</scope>
    <source>
        <strain evidence="6 8">DW4/3-1</strain>
    </source>
</reference>
<dbReference type="GO" id="GO:0009279">
    <property type="term" value="C:cell outer membrane"/>
    <property type="evidence" value="ECO:0007669"/>
    <property type="project" value="TreeGrafter"/>
</dbReference>
<evidence type="ECO:0000256" key="4">
    <source>
        <dbReference type="SAM" id="SignalP"/>
    </source>
</evidence>
<dbReference type="AlphaFoldDB" id="Q08SI3"/>
<dbReference type="InterPro" id="IPR011990">
    <property type="entry name" value="TPR-like_helical_dom_sf"/>
</dbReference>
<sequence length="433" mass="46902">MVVRCILIVLAVALLGAVTPSASAQAGFERGEKALAENQLGEAAVAYRQALMESPNWAPALNGLGSTLFKQGQTIEATALFRSATEADPEFKLAWFNLGYAARKAGDFATAVRAYERYTQLAPEDPDGHYGLGESYRQQGQGAKALAAYETYLEKEKRPSEQKWVEQAREHVAALRPQPRAAPTAPVAPVALASAGLTPHAGLSLTRVRDGDALLKERRYREAAFAYLDAAHADGGNVEALFKLGNVLAVLGYYGQAIERWNRVAQLTSDAAIRQNALENVTKAQVRVAQQGGSPQAQGVAPGFGPVAETVRAQARRFYEQGVQRIQGEDYAGAVQSLTQSILLEPTLSVAYTARGSAYIGLRRYAEAAVDYEYALRLAPDMASPLYGLGEAYRMLGRTAEARASYERYAASTARDVRPELQSEARQTAERLR</sequence>
<dbReference type="PANTHER" id="PTHR44858:SF1">
    <property type="entry name" value="UDP-N-ACETYLGLUCOSAMINE--PEPTIDE N-ACETYLGLUCOSAMINYLTRANSFERASE SPINDLY-RELATED"/>
    <property type="match status" value="1"/>
</dbReference>
<protein>
    <submittedName>
        <fullName evidence="6">Tetratricopeptide repeat family</fullName>
    </submittedName>
    <submittedName>
        <fullName evidence="5">Tetratricopeptide repeat protein</fullName>
    </submittedName>
</protein>
<dbReference type="Proteomes" id="UP000001351">
    <property type="component" value="Chromosome"/>
</dbReference>
<feature type="repeat" description="TPR" evidence="3">
    <location>
        <begin position="92"/>
        <end position="125"/>
    </location>
</feature>
<dbReference type="STRING" id="378806.STAUR_3349"/>
<dbReference type="EMBL" id="AAMD01000163">
    <property type="protein sequence ID" value="EAU63431.1"/>
    <property type="molecule type" value="Genomic_DNA"/>
</dbReference>
<dbReference type="eggNOG" id="COG0457">
    <property type="taxonomic scope" value="Bacteria"/>
</dbReference>
<dbReference type="SMART" id="SM00028">
    <property type="entry name" value="TPR"/>
    <property type="match status" value="9"/>
</dbReference>
<dbReference type="SUPFAM" id="SSF48452">
    <property type="entry name" value="TPR-like"/>
    <property type="match status" value="2"/>
</dbReference>
<organism evidence="6 8">
    <name type="scientific">Stigmatella aurantiaca (strain DW4/3-1)</name>
    <dbReference type="NCBI Taxonomy" id="378806"/>
    <lineage>
        <taxon>Bacteria</taxon>
        <taxon>Pseudomonadati</taxon>
        <taxon>Myxococcota</taxon>
        <taxon>Myxococcia</taxon>
        <taxon>Myxococcales</taxon>
        <taxon>Cystobacterineae</taxon>
        <taxon>Archangiaceae</taxon>
        <taxon>Stigmatella</taxon>
    </lineage>
</organism>
<feature type="repeat" description="TPR" evidence="3">
    <location>
        <begin position="238"/>
        <end position="271"/>
    </location>
</feature>
<dbReference type="PATRIC" id="fig|378806.16.peg.2308"/>
<dbReference type="GO" id="GO:0046813">
    <property type="term" value="P:receptor-mediated virion attachment to host cell"/>
    <property type="evidence" value="ECO:0007669"/>
    <property type="project" value="TreeGrafter"/>
</dbReference>
<evidence type="ECO:0000313" key="7">
    <source>
        <dbReference type="Proteomes" id="UP000001351"/>
    </source>
</evidence>
<accession>Q08SI3</accession>
<evidence type="ECO:0000313" key="5">
    <source>
        <dbReference type="EMBL" id="ADO71141.1"/>
    </source>
</evidence>
<reference evidence="5 7" key="2">
    <citation type="journal article" date="2011" name="Mol. Biol. Evol.">
        <title>Comparative genomic analysis of fruiting body formation in Myxococcales.</title>
        <authorList>
            <person name="Huntley S."/>
            <person name="Hamann N."/>
            <person name="Wegener-Feldbrugge S."/>
            <person name="Treuner-Lange A."/>
            <person name="Kube M."/>
            <person name="Reinhardt R."/>
            <person name="Klages S."/>
            <person name="Muller R."/>
            <person name="Ronning C.M."/>
            <person name="Nierman W.C."/>
            <person name="Sogaard-Andersen L."/>
        </authorList>
    </citation>
    <scope>NUCLEOTIDE SEQUENCE [LARGE SCALE GENOMIC DNA]</scope>
    <source>
        <strain evidence="5 7">DW4/3-1</strain>
    </source>
</reference>
<dbReference type="PROSITE" id="PS50005">
    <property type="entry name" value="TPR"/>
    <property type="match status" value="4"/>
</dbReference>